<comment type="caution">
    <text evidence="6">The sequence shown here is derived from an EMBL/GenBank/DDBJ whole genome shotgun (WGS) entry which is preliminary data.</text>
</comment>
<feature type="transmembrane region" description="Helical" evidence="5">
    <location>
        <begin position="163"/>
        <end position="185"/>
    </location>
</feature>
<organism evidence="6 7">
    <name type="scientific">Cohnella yongneupensis</name>
    <dbReference type="NCBI Taxonomy" id="425006"/>
    <lineage>
        <taxon>Bacteria</taxon>
        <taxon>Bacillati</taxon>
        <taxon>Bacillota</taxon>
        <taxon>Bacilli</taxon>
        <taxon>Bacillales</taxon>
        <taxon>Paenibacillaceae</taxon>
        <taxon>Cohnella</taxon>
    </lineage>
</organism>
<feature type="transmembrane region" description="Helical" evidence="5">
    <location>
        <begin position="103"/>
        <end position="122"/>
    </location>
</feature>
<dbReference type="PANTHER" id="PTHR35529:SF1">
    <property type="entry name" value="MANGANESE EFFLUX PUMP MNTP-RELATED"/>
    <property type="match status" value="1"/>
</dbReference>
<gene>
    <name evidence="6" type="ORF">ACFPQ4_10260</name>
</gene>
<keyword evidence="3 5" id="KW-1133">Transmembrane helix</keyword>
<sequence>METLFAWILTLSLGFDALVISASLGLRKEPKNKLNIALAFATAESLMPIAGMIIGGALGHYFKGAISAIGALLLIGVAIYFLFFDRDEDDKKELGRSLAGWPLLAVAIGISLDELAVGFTAGLMQAPIALTIMLIAVQSFTFSIIGVTFGAKLKPYLGEWAEKASGVVLGLMGVWMLIENFALLYG</sequence>
<feature type="transmembrane region" description="Helical" evidence="5">
    <location>
        <begin position="38"/>
        <end position="58"/>
    </location>
</feature>
<reference evidence="7" key="1">
    <citation type="journal article" date="2019" name="Int. J. Syst. Evol. Microbiol.">
        <title>The Global Catalogue of Microorganisms (GCM) 10K type strain sequencing project: providing services to taxonomists for standard genome sequencing and annotation.</title>
        <authorList>
            <consortium name="The Broad Institute Genomics Platform"/>
            <consortium name="The Broad Institute Genome Sequencing Center for Infectious Disease"/>
            <person name="Wu L."/>
            <person name="Ma J."/>
        </authorList>
    </citation>
    <scope>NUCLEOTIDE SEQUENCE [LARGE SCALE GENOMIC DNA]</scope>
    <source>
        <strain evidence="7">CGMCC 1.18578</strain>
    </source>
</reference>
<evidence type="ECO:0000313" key="7">
    <source>
        <dbReference type="Proteomes" id="UP001596108"/>
    </source>
</evidence>
<keyword evidence="1" id="KW-1003">Cell membrane</keyword>
<keyword evidence="7" id="KW-1185">Reference proteome</keyword>
<evidence type="ECO:0000256" key="3">
    <source>
        <dbReference type="ARBA" id="ARBA00022989"/>
    </source>
</evidence>
<evidence type="ECO:0000256" key="4">
    <source>
        <dbReference type="ARBA" id="ARBA00023136"/>
    </source>
</evidence>
<dbReference type="Proteomes" id="UP001596108">
    <property type="component" value="Unassembled WGS sequence"/>
</dbReference>
<keyword evidence="4 5" id="KW-0472">Membrane</keyword>
<keyword evidence="2 5" id="KW-0812">Transmembrane</keyword>
<evidence type="ECO:0000256" key="2">
    <source>
        <dbReference type="ARBA" id="ARBA00022692"/>
    </source>
</evidence>
<feature type="transmembrane region" description="Helical" evidence="5">
    <location>
        <begin position="128"/>
        <end position="151"/>
    </location>
</feature>
<accession>A0ABW0QZ68</accession>
<evidence type="ECO:0000313" key="6">
    <source>
        <dbReference type="EMBL" id="MFC5529826.1"/>
    </source>
</evidence>
<evidence type="ECO:0000256" key="1">
    <source>
        <dbReference type="ARBA" id="ARBA00022475"/>
    </source>
</evidence>
<dbReference type="InterPro" id="IPR003810">
    <property type="entry name" value="Mntp/YtaF"/>
</dbReference>
<dbReference type="Pfam" id="PF02659">
    <property type="entry name" value="Mntp"/>
    <property type="match status" value="1"/>
</dbReference>
<name>A0ABW0QZ68_9BACL</name>
<feature type="transmembrane region" description="Helical" evidence="5">
    <location>
        <begin position="6"/>
        <end position="26"/>
    </location>
</feature>
<feature type="transmembrane region" description="Helical" evidence="5">
    <location>
        <begin position="64"/>
        <end position="83"/>
    </location>
</feature>
<proteinExistence type="predicted"/>
<evidence type="ECO:0000256" key="5">
    <source>
        <dbReference type="SAM" id="Phobius"/>
    </source>
</evidence>
<dbReference type="PANTHER" id="PTHR35529">
    <property type="entry name" value="MANGANESE EFFLUX PUMP MNTP-RELATED"/>
    <property type="match status" value="1"/>
</dbReference>
<protein>
    <submittedName>
        <fullName evidence="6">Manganese efflux pump MntP family protein</fullName>
    </submittedName>
</protein>
<dbReference type="RefSeq" id="WP_378111748.1">
    <property type="nucleotide sequence ID" value="NZ_JBHSNC010000031.1"/>
</dbReference>
<dbReference type="EMBL" id="JBHSNC010000031">
    <property type="protein sequence ID" value="MFC5529826.1"/>
    <property type="molecule type" value="Genomic_DNA"/>
</dbReference>